<dbReference type="HAMAP" id="MF_00004">
    <property type="entry name" value="Aden_phosphoribosyltr"/>
    <property type="match status" value="1"/>
</dbReference>
<gene>
    <name evidence="11 13" type="primary">apt</name>
    <name evidence="13" type="ORF">AUCHE_05_04080</name>
</gene>
<dbReference type="CDD" id="cd06223">
    <property type="entry name" value="PRTases_typeI"/>
    <property type="match status" value="1"/>
</dbReference>
<keyword evidence="10 11" id="KW-0660">Purine salvage</keyword>
<evidence type="ECO:0000256" key="10">
    <source>
        <dbReference type="ARBA" id="ARBA00022726"/>
    </source>
</evidence>
<evidence type="ECO:0000313" key="14">
    <source>
        <dbReference type="Proteomes" id="UP000008495"/>
    </source>
</evidence>
<evidence type="ECO:0000256" key="4">
    <source>
        <dbReference type="ARBA" id="ARBA00004659"/>
    </source>
</evidence>
<dbReference type="eggNOG" id="COG0503">
    <property type="taxonomic scope" value="Bacteria"/>
</dbReference>
<dbReference type="NCBIfam" id="NF002636">
    <property type="entry name" value="PRK02304.1-5"/>
    <property type="match status" value="1"/>
</dbReference>
<dbReference type="GO" id="GO:0003999">
    <property type="term" value="F:adenine phosphoribosyltransferase activity"/>
    <property type="evidence" value="ECO:0007669"/>
    <property type="project" value="UniProtKB-UniRule"/>
</dbReference>
<dbReference type="Pfam" id="PF00156">
    <property type="entry name" value="Pribosyltran"/>
    <property type="match status" value="1"/>
</dbReference>
<dbReference type="GO" id="GO:0016208">
    <property type="term" value="F:AMP binding"/>
    <property type="evidence" value="ECO:0007669"/>
    <property type="project" value="TreeGrafter"/>
</dbReference>
<evidence type="ECO:0000259" key="12">
    <source>
        <dbReference type="Pfam" id="PF00156"/>
    </source>
</evidence>
<organism evidence="13 14">
    <name type="scientific">Austwickia chelonae NBRC 105200</name>
    <dbReference type="NCBI Taxonomy" id="1184607"/>
    <lineage>
        <taxon>Bacteria</taxon>
        <taxon>Bacillati</taxon>
        <taxon>Actinomycetota</taxon>
        <taxon>Actinomycetes</taxon>
        <taxon>Micrococcales</taxon>
        <taxon>Dermatophilaceae</taxon>
        <taxon>Austwickia</taxon>
    </lineage>
</organism>
<keyword evidence="9 11" id="KW-0808">Transferase</keyword>
<reference evidence="13 14" key="1">
    <citation type="submission" date="2012-08" db="EMBL/GenBank/DDBJ databases">
        <title>Whole genome shotgun sequence of Austwickia chelonae NBRC 105200.</title>
        <authorList>
            <person name="Yoshida I."/>
            <person name="Hosoyama A."/>
            <person name="Tsuchikane K."/>
            <person name="Katsumata H."/>
            <person name="Ando Y."/>
            <person name="Ohji S."/>
            <person name="Hamada M."/>
            <person name="Tamura T."/>
            <person name="Yamazoe A."/>
            <person name="Yamazaki S."/>
            <person name="Fujita N."/>
        </authorList>
    </citation>
    <scope>NUCLEOTIDE SEQUENCE [LARGE SCALE GENOMIC DNA]</scope>
    <source>
        <strain evidence="13 14">NBRC 105200</strain>
    </source>
</reference>
<dbReference type="InterPro" id="IPR050054">
    <property type="entry name" value="UPRTase/APRTase"/>
</dbReference>
<dbReference type="STRING" id="100225.SAMN05421595_1333"/>
<evidence type="ECO:0000313" key="13">
    <source>
        <dbReference type="EMBL" id="GAB77496.1"/>
    </source>
</evidence>
<dbReference type="GO" id="GO:0044209">
    <property type="term" value="P:AMP salvage"/>
    <property type="evidence" value="ECO:0007669"/>
    <property type="project" value="UniProtKB-UniRule"/>
</dbReference>
<evidence type="ECO:0000256" key="6">
    <source>
        <dbReference type="ARBA" id="ARBA00011893"/>
    </source>
</evidence>
<dbReference type="GO" id="GO:0006166">
    <property type="term" value="P:purine ribonucleoside salvage"/>
    <property type="evidence" value="ECO:0007669"/>
    <property type="project" value="UniProtKB-UniRule"/>
</dbReference>
<dbReference type="RefSeq" id="WP_006502248.1">
    <property type="nucleotide sequence ID" value="NZ_BAGZ01000005.1"/>
</dbReference>
<dbReference type="NCBIfam" id="TIGR01090">
    <property type="entry name" value="apt"/>
    <property type="match status" value="1"/>
</dbReference>
<dbReference type="SUPFAM" id="SSF53271">
    <property type="entry name" value="PRTase-like"/>
    <property type="match status" value="1"/>
</dbReference>
<dbReference type="GO" id="GO:0002055">
    <property type="term" value="F:adenine binding"/>
    <property type="evidence" value="ECO:0007669"/>
    <property type="project" value="TreeGrafter"/>
</dbReference>
<comment type="caution">
    <text evidence="13">The sequence shown here is derived from an EMBL/GenBank/DDBJ whole genome shotgun (WGS) entry which is preliminary data.</text>
</comment>
<comment type="similarity">
    <text evidence="5 11">Belongs to the purine/pyrimidine phosphoribosyltransferase family.</text>
</comment>
<comment type="subcellular location">
    <subcellularLocation>
        <location evidence="3 11">Cytoplasm</location>
    </subcellularLocation>
</comment>
<sequence length="178" mass="18921">MTTAALSVEETVLARLREIPDFPQPGVLFRDFTPLLRDGAALRTVVDDVAERYRGRVDAVIGLESRGFIIGSAVAYTLGVGFVPVRKQGKLPAARVSAEYDLEYGRATAEMHVDALVGAHRVVIVDDVLATGGTAAAACSLVEQVGGEVVAVDVLMEISALGGRRSLENYEVHTIVSL</sequence>
<evidence type="ECO:0000256" key="8">
    <source>
        <dbReference type="ARBA" id="ARBA00022676"/>
    </source>
</evidence>
<evidence type="ECO:0000256" key="2">
    <source>
        <dbReference type="ARBA" id="ARBA00003968"/>
    </source>
</evidence>
<keyword evidence="14" id="KW-1185">Reference proteome</keyword>
<dbReference type="NCBIfam" id="NF002634">
    <property type="entry name" value="PRK02304.1-3"/>
    <property type="match status" value="1"/>
</dbReference>
<name>K6ULS5_9MICO</name>
<accession>K6ULS5</accession>
<evidence type="ECO:0000256" key="9">
    <source>
        <dbReference type="ARBA" id="ARBA00022679"/>
    </source>
</evidence>
<protein>
    <recommendedName>
        <fullName evidence="6 11">Adenine phosphoribosyltransferase</fullName>
        <shortName evidence="11">APRT</shortName>
        <ecNumber evidence="6 11">2.4.2.7</ecNumber>
    </recommendedName>
</protein>
<dbReference type="Gene3D" id="3.40.50.2020">
    <property type="match status" value="1"/>
</dbReference>
<dbReference type="PANTHER" id="PTHR32315">
    <property type="entry name" value="ADENINE PHOSPHORIBOSYLTRANSFERASE"/>
    <property type="match status" value="1"/>
</dbReference>
<dbReference type="InterPro" id="IPR000836">
    <property type="entry name" value="PRTase_dom"/>
</dbReference>
<dbReference type="InterPro" id="IPR005764">
    <property type="entry name" value="Ade_phspho_trans"/>
</dbReference>
<dbReference type="Proteomes" id="UP000008495">
    <property type="component" value="Unassembled WGS sequence"/>
</dbReference>
<evidence type="ECO:0000256" key="11">
    <source>
        <dbReference type="HAMAP-Rule" id="MF_00004"/>
    </source>
</evidence>
<dbReference type="FunFam" id="3.40.50.2020:FF:000021">
    <property type="entry name" value="Adenine phosphoribosyltransferase"/>
    <property type="match status" value="1"/>
</dbReference>
<proteinExistence type="inferred from homology"/>
<dbReference type="InterPro" id="IPR029057">
    <property type="entry name" value="PRTase-like"/>
</dbReference>
<dbReference type="UniPathway" id="UPA00588">
    <property type="reaction ID" value="UER00646"/>
</dbReference>
<dbReference type="OrthoDB" id="9803963at2"/>
<feature type="domain" description="Phosphoribosyltransferase" evidence="12">
    <location>
        <begin position="50"/>
        <end position="157"/>
    </location>
</feature>
<comment type="pathway">
    <text evidence="4 11">Purine metabolism; AMP biosynthesis via salvage pathway; AMP from adenine: step 1/1.</text>
</comment>
<comment type="subunit">
    <text evidence="11">Homodimer.</text>
</comment>
<evidence type="ECO:0000256" key="7">
    <source>
        <dbReference type="ARBA" id="ARBA00022490"/>
    </source>
</evidence>
<dbReference type="EC" id="2.4.2.7" evidence="6 11"/>
<dbReference type="EMBL" id="BAGZ01000005">
    <property type="protein sequence ID" value="GAB77496.1"/>
    <property type="molecule type" value="Genomic_DNA"/>
</dbReference>
<keyword evidence="7 11" id="KW-0963">Cytoplasm</keyword>
<comment type="catalytic activity">
    <reaction evidence="1 11">
        <text>AMP + diphosphate = 5-phospho-alpha-D-ribose 1-diphosphate + adenine</text>
        <dbReference type="Rhea" id="RHEA:16609"/>
        <dbReference type="ChEBI" id="CHEBI:16708"/>
        <dbReference type="ChEBI" id="CHEBI:33019"/>
        <dbReference type="ChEBI" id="CHEBI:58017"/>
        <dbReference type="ChEBI" id="CHEBI:456215"/>
        <dbReference type="EC" id="2.4.2.7"/>
    </reaction>
</comment>
<evidence type="ECO:0000256" key="5">
    <source>
        <dbReference type="ARBA" id="ARBA00008391"/>
    </source>
</evidence>
<keyword evidence="8 11" id="KW-0328">Glycosyltransferase</keyword>
<dbReference type="GO" id="GO:0006168">
    <property type="term" value="P:adenine salvage"/>
    <property type="evidence" value="ECO:0007669"/>
    <property type="project" value="InterPro"/>
</dbReference>
<dbReference type="AlphaFoldDB" id="K6ULS5"/>
<dbReference type="GO" id="GO:0005737">
    <property type="term" value="C:cytoplasm"/>
    <property type="evidence" value="ECO:0007669"/>
    <property type="project" value="UniProtKB-SubCell"/>
</dbReference>
<dbReference type="PANTHER" id="PTHR32315:SF3">
    <property type="entry name" value="ADENINE PHOSPHORIBOSYLTRANSFERASE"/>
    <property type="match status" value="1"/>
</dbReference>
<comment type="function">
    <text evidence="2 11">Catalyzes a salvage reaction resulting in the formation of AMP, that is energically less costly than de novo synthesis.</text>
</comment>
<evidence type="ECO:0000256" key="3">
    <source>
        <dbReference type="ARBA" id="ARBA00004496"/>
    </source>
</evidence>
<evidence type="ECO:0000256" key="1">
    <source>
        <dbReference type="ARBA" id="ARBA00000868"/>
    </source>
</evidence>